<comment type="caution">
    <text evidence="3">The sequence shown here is derived from an EMBL/GenBank/DDBJ whole genome shotgun (WGS) entry which is preliminary data.</text>
</comment>
<feature type="transmembrane region" description="Helical" evidence="2">
    <location>
        <begin position="59"/>
        <end position="78"/>
    </location>
</feature>
<keyword evidence="2" id="KW-1133">Transmembrane helix</keyword>
<protein>
    <submittedName>
        <fullName evidence="3">Uncharacterized protein</fullName>
    </submittedName>
</protein>
<name>A0A1V8SNQ2_9PEZI</name>
<dbReference type="Proteomes" id="UP000192596">
    <property type="component" value="Unassembled WGS sequence"/>
</dbReference>
<feature type="transmembrane region" description="Helical" evidence="2">
    <location>
        <begin position="159"/>
        <end position="180"/>
    </location>
</feature>
<evidence type="ECO:0000256" key="1">
    <source>
        <dbReference type="SAM" id="MobiDB-lite"/>
    </source>
</evidence>
<keyword evidence="2" id="KW-0472">Membrane</keyword>
<keyword evidence="2" id="KW-0812">Transmembrane</keyword>
<organism evidence="3 4">
    <name type="scientific">Cryoendolithus antarcticus</name>
    <dbReference type="NCBI Taxonomy" id="1507870"/>
    <lineage>
        <taxon>Eukaryota</taxon>
        <taxon>Fungi</taxon>
        <taxon>Dikarya</taxon>
        <taxon>Ascomycota</taxon>
        <taxon>Pezizomycotina</taxon>
        <taxon>Dothideomycetes</taxon>
        <taxon>Dothideomycetidae</taxon>
        <taxon>Cladosporiales</taxon>
        <taxon>Cladosporiaceae</taxon>
        <taxon>Cryoendolithus</taxon>
    </lineage>
</organism>
<sequence>MDTPAVSSTTPSPWPPTNTSVALINTFGCPCRQYPNHTPSPSPLAPAFDDTLEASQESLVLWIFGIWFLASFIGVKLAEEIYMRPRRPNYGLWGLVVIAAAGAIKSVAAEATTAPIPTMTNLGPERQQLSGYTLTPILTVGNGGFVSAAPSTGLPLRSIALVGLIVTLIVASTMTAKYAALNYRDSPDERQTDIAEAYHDKHAGLEKSQATIEDASQSIFAPRQPKRKSAGVTRIAALLVLLILAACLMPVVLADPSGTSAINATASMAMITSIATLNGSNGTWWMQKGKPQSWFVNAGSRQTVSWPLALVASVVGLLSRGDRLRRIAAPTRVRVPSGTHGVAISAQGRRSISRALVLIVAGLTVAALLPLARAAGTSYPISNATACHFSSYSPDYTPDHGSASLRSANLLALACALLGIALVRNTPPGRGIFAAVFLAFACLLPLALAENIGDSSPVVNISDLTNSTTGDSLTWVPAAVSDAVMLSKSWPTIALGLVSISVAWTTLTGRGIFVAIVLTLTSLLPLTLAQANGPLTIYVAPGPGSQSGGGISNPHHNAGVPRAGLSWLTVAVAMLCLVGIARGSISLPAVLESEGATATAAGATPSLTRTAEATVSLPASTAPKHEPLGGLIDRSRRPSSFFKKIALSLAVICILAFLVPSASAQRTSETTGVTVMVGPPMQHTRPTQGPITARGAPQTPPPAYTATYVDASSATTTLTINREALDGINFRLRSQGQRTAPGPFRVDWASLTAALWGFAAGVALVLGMLV</sequence>
<accession>A0A1V8SNQ2</accession>
<feature type="transmembrane region" description="Helical" evidence="2">
    <location>
        <begin position="489"/>
        <end position="507"/>
    </location>
</feature>
<proteinExistence type="predicted"/>
<dbReference type="EMBL" id="NAJO01000034">
    <property type="protein sequence ID" value="OQO00591.1"/>
    <property type="molecule type" value="Genomic_DNA"/>
</dbReference>
<feature type="transmembrane region" description="Helical" evidence="2">
    <location>
        <begin position="260"/>
        <end position="280"/>
    </location>
</feature>
<evidence type="ECO:0000313" key="4">
    <source>
        <dbReference type="Proteomes" id="UP000192596"/>
    </source>
</evidence>
<feature type="transmembrane region" description="Helical" evidence="2">
    <location>
        <begin position="641"/>
        <end position="659"/>
    </location>
</feature>
<gene>
    <name evidence="3" type="ORF">B0A48_13081</name>
</gene>
<feature type="transmembrane region" description="Helical" evidence="2">
    <location>
        <begin position="235"/>
        <end position="254"/>
    </location>
</feature>
<feature type="region of interest" description="Disordered" evidence="1">
    <location>
        <begin position="675"/>
        <end position="700"/>
    </location>
</feature>
<feature type="transmembrane region" description="Helical" evidence="2">
    <location>
        <begin position="564"/>
        <end position="581"/>
    </location>
</feature>
<dbReference type="InParanoid" id="A0A1V8SNQ2"/>
<evidence type="ECO:0000256" key="2">
    <source>
        <dbReference type="SAM" id="Phobius"/>
    </source>
</evidence>
<feature type="transmembrane region" description="Helical" evidence="2">
    <location>
        <begin position="355"/>
        <end position="372"/>
    </location>
</feature>
<evidence type="ECO:0000313" key="3">
    <source>
        <dbReference type="EMBL" id="OQO00591.1"/>
    </source>
</evidence>
<reference evidence="4" key="1">
    <citation type="submission" date="2017-03" db="EMBL/GenBank/DDBJ databases">
        <title>Genomes of endolithic fungi from Antarctica.</title>
        <authorList>
            <person name="Coleine C."/>
            <person name="Masonjones S."/>
            <person name="Stajich J.E."/>
        </authorList>
    </citation>
    <scope>NUCLEOTIDE SEQUENCE [LARGE SCALE GENOMIC DNA]</scope>
    <source>
        <strain evidence="4">CCFEE 5527</strain>
    </source>
</reference>
<feature type="transmembrane region" description="Helical" evidence="2">
    <location>
        <begin position="512"/>
        <end position="531"/>
    </location>
</feature>
<dbReference type="AlphaFoldDB" id="A0A1V8SNQ2"/>
<feature type="transmembrane region" description="Helical" evidence="2">
    <location>
        <begin position="90"/>
        <end position="109"/>
    </location>
</feature>
<feature type="transmembrane region" description="Helical" evidence="2">
    <location>
        <begin position="430"/>
        <end position="448"/>
    </location>
</feature>
<feature type="transmembrane region" description="Helical" evidence="2">
    <location>
        <begin position="748"/>
        <end position="769"/>
    </location>
</feature>
<feature type="transmembrane region" description="Helical" evidence="2">
    <location>
        <begin position="403"/>
        <end position="423"/>
    </location>
</feature>
<keyword evidence="4" id="KW-1185">Reference proteome</keyword>